<keyword evidence="1" id="KW-0472">Membrane</keyword>
<feature type="transmembrane region" description="Helical" evidence="1">
    <location>
        <begin position="130"/>
        <end position="150"/>
    </location>
</feature>
<feature type="transmembrane region" description="Helical" evidence="1">
    <location>
        <begin position="222"/>
        <end position="241"/>
    </location>
</feature>
<dbReference type="InterPro" id="IPR004711">
    <property type="entry name" value="Benzoate_Transporter"/>
</dbReference>
<evidence type="ECO:0000313" key="2">
    <source>
        <dbReference type="EMBL" id="MBP2187150.1"/>
    </source>
</evidence>
<gene>
    <name evidence="2" type="ORF">BJ987_000051</name>
</gene>
<organism evidence="2 3">
    <name type="scientific">Nocardia goodfellowii</name>
    <dbReference type="NCBI Taxonomy" id="882446"/>
    <lineage>
        <taxon>Bacteria</taxon>
        <taxon>Bacillati</taxon>
        <taxon>Actinomycetota</taxon>
        <taxon>Actinomycetes</taxon>
        <taxon>Mycobacteriales</taxon>
        <taxon>Nocardiaceae</taxon>
        <taxon>Nocardia</taxon>
    </lineage>
</organism>
<feature type="transmembrane region" description="Helical" evidence="1">
    <location>
        <begin position="156"/>
        <end position="175"/>
    </location>
</feature>
<proteinExistence type="predicted"/>
<reference evidence="2 3" key="1">
    <citation type="submission" date="2021-03" db="EMBL/GenBank/DDBJ databases">
        <title>Sequencing the genomes of 1000 actinobacteria strains.</title>
        <authorList>
            <person name="Klenk H.-P."/>
        </authorList>
    </citation>
    <scope>NUCLEOTIDE SEQUENCE [LARGE SCALE GENOMIC DNA]</scope>
    <source>
        <strain evidence="2 3">DSM 45516</strain>
    </source>
</reference>
<feature type="transmembrane region" description="Helical" evidence="1">
    <location>
        <begin position="98"/>
        <end position="123"/>
    </location>
</feature>
<dbReference type="PANTHER" id="PTHR30199:SF0">
    <property type="entry name" value="INNER MEMBRANE PROTEIN YDCO"/>
    <property type="match status" value="1"/>
</dbReference>
<dbReference type="Pfam" id="PF03594">
    <property type="entry name" value="BenE"/>
    <property type="match status" value="1"/>
</dbReference>
<feature type="transmembrane region" description="Helical" evidence="1">
    <location>
        <begin position="24"/>
        <end position="48"/>
    </location>
</feature>
<keyword evidence="1" id="KW-0812">Transmembrane</keyword>
<comment type="caution">
    <text evidence="2">The sequence shown here is derived from an EMBL/GenBank/DDBJ whole genome shotgun (WGS) entry which is preliminary data.</text>
</comment>
<dbReference type="NCBIfam" id="TIGR00843">
    <property type="entry name" value="benE"/>
    <property type="match status" value="1"/>
</dbReference>
<feature type="transmembrane region" description="Helical" evidence="1">
    <location>
        <begin position="182"/>
        <end position="202"/>
    </location>
</feature>
<feature type="transmembrane region" description="Helical" evidence="1">
    <location>
        <begin position="338"/>
        <end position="356"/>
    </location>
</feature>
<evidence type="ECO:0000313" key="3">
    <source>
        <dbReference type="Proteomes" id="UP001519325"/>
    </source>
</evidence>
<evidence type="ECO:0000256" key="1">
    <source>
        <dbReference type="SAM" id="Phobius"/>
    </source>
</evidence>
<sequence length="401" mass="40388">MSKVSAPPETVVQPDVAVGIGQPIGAGVVTALVGFTSSFAVVLAGLTAVGASSAQAASGLLALCVTQAAGMVLLSYRYRMPITLAWSTPGAALLASTGAVAGGWAAAVGAFALAGVLIVVTGWWQRLGDLVASIPMEIAQAMLAGVLLPMCLAPVQSVRTSPAVVVPVILVWLVLQRYAKRWAVLAAFVTAAVGAGISIAAGDRGLELAALVPTVEFTVPQWNWQAMVGVAIPLYIVTMASQNIPGTAVMKSFDYQVPWRAAMTVTGIGTVLGAPAGGHAINLAAISAALSAAPAAHPDPKRRWIAACTAGGCYLLLALGSAALVAVVAAAPKGTLETVAGLALLATLATALAGALRSEQHREAGIVTFLIAASGVGFLNIGAAFWALLAGLIVRQVLKPR</sequence>
<dbReference type="EMBL" id="JAGGMR010000001">
    <property type="protein sequence ID" value="MBP2187150.1"/>
    <property type="molecule type" value="Genomic_DNA"/>
</dbReference>
<feature type="transmembrane region" description="Helical" evidence="1">
    <location>
        <begin position="60"/>
        <end position="78"/>
    </location>
</feature>
<dbReference type="Proteomes" id="UP001519325">
    <property type="component" value="Unassembled WGS sequence"/>
</dbReference>
<accession>A0ABS4Q634</accession>
<keyword evidence="1" id="KW-1133">Transmembrane helix</keyword>
<dbReference type="PANTHER" id="PTHR30199">
    <property type="entry name" value="MFS FAMILY TRANSPORTER, PREDICTED SUBSTRATE BENZOATE"/>
    <property type="match status" value="1"/>
</dbReference>
<keyword evidence="3" id="KW-1185">Reference proteome</keyword>
<feature type="transmembrane region" description="Helical" evidence="1">
    <location>
        <begin position="304"/>
        <end position="332"/>
    </location>
</feature>
<feature type="transmembrane region" description="Helical" evidence="1">
    <location>
        <begin position="368"/>
        <end position="394"/>
    </location>
</feature>
<dbReference type="RefSeq" id="WP_209883547.1">
    <property type="nucleotide sequence ID" value="NZ_JAGGMR010000001.1"/>
</dbReference>
<name>A0ABS4Q634_9NOCA</name>
<protein>
    <submittedName>
        <fullName evidence="2">Benzoate membrane transport protein</fullName>
    </submittedName>
</protein>